<organism evidence="2 3">
    <name type="scientific">Ramazzottius varieornatus</name>
    <name type="common">Water bear</name>
    <name type="synonym">Tardigrade</name>
    <dbReference type="NCBI Taxonomy" id="947166"/>
    <lineage>
        <taxon>Eukaryota</taxon>
        <taxon>Metazoa</taxon>
        <taxon>Ecdysozoa</taxon>
        <taxon>Tardigrada</taxon>
        <taxon>Eutardigrada</taxon>
        <taxon>Parachela</taxon>
        <taxon>Hypsibioidea</taxon>
        <taxon>Ramazzottiidae</taxon>
        <taxon>Ramazzottius</taxon>
    </lineage>
</organism>
<evidence type="ECO:0000256" key="1">
    <source>
        <dbReference type="SAM" id="SignalP"/>
    </source>
</evidence>
<dbReference type="AlphaFoldDB" id="A0A1D1UP52"/>
<dbReference type="EMBL" id="BDGG01000001">
    <property type="protein sequence ID" value="GAU89422.1"/>
    <property type="molecule type" value="Genomic_DNA"/>
</dbReference>
<sequence>MHFGTLLLLCWTACFIDCCSMVFKDPCPNVSCPEGTKCKARMDYYCDDRFGGVCTSVATCVNAATKDPCDRQKCEEDTKCVNVIDQCTYNGTLCTMKAQCNAVNRSGRCPDGKMLAVHSCMNSCDKDKLDSMCPKNTKCCYSEMAMGNFCVNTDGVTSTVFPDGEQTVASTPTSNASGSTFTSNITGIFLSEPRPALRTQNSFKINQVNGVTRKNQIHV</sequence>
<reference evidence="2 3" key="1">
    <citation type="journal article" date="2016" name="Nat. Commun.">
        <title>Extremotolerant tardigrade genome and improved radiotolerance of human cultured cells by tardigrade-unique protein.</title>
        <authorList>
            <person name="Hashimoto T."/>
            <person name="Horikawa D.D."/>
            <person name="Saito Y."/>
            <person name="Kuwahara H."/>
            <person name="Kozuka-Hata H."/>
            <person name="Shin-I T."/>
            <person name="Minakuchi Y."/>
            <person name="Ohishi K."/>
            <person name="Motoyama A."/>
            <person name="Aizu T."/>
            <person name="Enomoto A."/>
            <person name="Kondo K."/>
            <person name="Tanaka S."/>
            <person name="Hara Y."/>
            <person name="Koshikawa S."/>
            <person name="Sagara H."/>
            <person name="Miura T."/>
            <person name="Yokobori S."/>
            <person name="Miyagawa K."/>
            <person name="Suzuki Y."/>
            <person name="Kubo T."/>
            <person name="Oyama M."/>
            <person name="Kohara Y."/>
            <person name="Fujiyama A."/>
            <person name="Arakawa K."/>
            <person name="Katayama T."/>
            <person name="Toyoda A."/>
            <person name="Kunieda T."/>
        </authorList>
    </citation>
    <scope>NUCLEOTIDE SEQUENCE [LARGE SCALE GENOMIC DNA]</scope>
    <source>
        <strain evidence="2 3">YOKOZUNA-1</strain>
    </source>
</reference>
<evidence type="ECO:0000313" key="3">
    <source>
        <dbReference type="Proteomes" id="UP000186922"/>
    </source>
</evidence>
<name>A0A1D1UP52_RAMVA</name>
<gene>
    <name evidence="2" type="primary">RvY_01973-1</name>
    <name evidence="2" type="synonym">RvY_01973.1</name>
    <name evidence="2" type="ORF">RvY_01973</name>
</gene>
<accession>A0A1D1UP52</accession>
<evidence type="ECO:0008006" key="4">
    <source>
        <dbReference type="Google" id="ProtNLM"/>
    </source>
</evidence>
<keyword evidence="3" id="KW-1185">Reference proteome</keyword>
<comment type="caution">
    <text evidence="2">The sequence shown here is derived from an EMBL/GenBank/DDBJ whole genome shotgun (WGS) entry which is preliminary data.</text>
</comment>
<dbReference type="Proteomes" id="UP000186922">
    <property type="component" value="Unassembled WGS sequence"/>
</dbReference>
<evidence type="ECO:0000313" key="2">
    <source>
        <dbReference type="EMBL" id="GAU89422.1"/>
    </source>
</evidence>
<dbReference type="OrthoDB" id="430340at2759"/>
<protein>
    <recommendedName>
        <fullName evidence="4">WAP domain-containing protein</fullName>
    </recommendedName>
</protein>
<feature type="signal peptide" evidence="1">
    <location>
        <begin position="1"/>
        <end position="18"/>
    </location>
</feature>
<feature type="chain" id="PRO_5008897433" description="WAP domain-containing protein" evidence="1">
    <location>
        <begin position="19"/>
        <end position="219"/>
    </location>
</feature>
<keyword evidence="1" id="KW-0732">Signal</keyword>
<proteinExistence type="predicted"/>